<dbReference type="EMBL" id="SJSA01000002">
    <property type="protein sequence ID" value="TGG37110.1"/>
    <property type="molecule type" value="Genomic_DNA"/>
</dbReference>
<dbReference type="RefSeq" id="WP_135472789.1">
    <property type="nucleotide sequence ID" value="NZ_CASJDB010000009.1"/>
</dbReference>
<evidence type="ECO:0008006" key="3">
    <source>
        <dbReference type="Google" id="ProtNLM"/>
    </source>
</evidence>
<dbReference type="GeneID" id="82151098"/>
<organism evidence="1 2">
    <name type="scientific">Duncaniella freteri</name>
    <dbReference type="NCBI Taxonomy" id="2530391"/>
    <lineage>
        <taxon>Bacteria</taxon>
        <taxon>Pseudomonadati</taxon>
        <taxon>Bacteroidota</taxon>
        <taxon>Bacteroidia</taxon>
        <taxon>Bacteroidales</taxon>
        <taxon>Muribaculaceae</taxon>
        <taxon>Duncaniella</taxon>
    </lineage>
</organism>
<name>A0A4Z0V3X7_9BACT</name>
<sequence length="145" mass="16180">MEEVFIGIMERIAELIPELSYIDEDYGQLETAAENDSYPVTYPCVLIGETESAWSDVGSSYQKGNSSVTVKLAMDCYDDTHYSSGSYVKVRDRLAMAGRVYEALQGLKCSGNATPLTRIRSSGYTIPGLIKVYETTFSFRLVEKR</sequence>
<evidence type="ECO:0000313" key="1">
    <source>
        <dbReference type="EMBL" id="TGG37110.1"/>
    </source>
</evidence>
<dbReference type="Proteomes" id="UP000297635">
    <property type="component" value="Unassembled WGS sequence"/>
</dbReference>
<reference evidence="1 2" key="1">
    <citation type="submission" date="2019-02" db="EMBL/GenBank/DDBJ databases">
        <title>Isolation and identification of novel species under the genus Muribaculum.</title>
        <authorList>
            <person name="Miyake S."/>
            <person name="Ding Y."/>
            <person name="Low A."/>
            <person name="Soh M."/>
            <person name="Seedorf H."/>
        </authorList>
    </citation>
    <scope>NUCLEOTIDE SEQUENCE [LARGE SCALE GENOMIC DNA]</scope>
    <source>
        <strain evidence="1 2">TLL-A3</strain>
    </source>
</reference>
<keyword evidence="2" id="KW-1185">Reference proteome</keyword>
<proteinExistence type="predicted"/>
<evidence type="ECO:0000313" key="2">
    <source>
        <dbReference type="Proteomes" id="UP000297635"/>
    </source>
</evidence>
<accession>A0A4Z0V3X7</accession>
<gene>
    <name evidence="1" type="ORF">EZ315_15015</name>
</gene>
<dbReference type="AlphaFoldDB" id="A0A4Z0V3X7"/>
<protein>
    <recommendedName>
        <fullName evidence="3">DUF3168 domain-containing protein</fullName>
    </recommendedName>
</protein>
<comment type="caution">
    <text evidence="1">The sequence shown here is derived from an EMBL/GenBank/DDBJ whole genome shotgun (WGS) entry which is preliminary data.</text>
</comment>